<protein>
    <submittedName>
        <fullName evidence="2">Transporter</fullName>
    </submittedName>
</protein>
<dbReference type="Proteomes" id="UP000036503">
    <property type="component" value="Unassembled WGS sequence"/>
</dbReference>
<evidence type="ECO:0000256" key="1">
    <source>
        <dbReference type="SAM" id="Phobius"/>
    </source>
</evidence>
<feature type="transmembrane region" description="Helical" evidence="1">
    <location>
        <begin position="349"/>
        <end position="369"/>
    </location>
</feature>
<dbReference type="PANTHER" id="PTHR30282:SF0">
    <property type="entry name" value="P-AMINOBENZOYL-GLUTAMATE TRANSPORT PROTEIN"/>
    <property type="match status" value="1"/>
</dbReference>
<feature type="transmembrane region" description="Helical" evidence="1">
    <location>
        <begin position="88"/>
        <end position="107"/>
    </location>
</feature>
<comment type="caution">
    <text evidence="2">The sequence shown here is derived from an EMBL/GenBank/DDBJ whole genome shotgun (WGS) entry which is preliminary data.</text>
</comment>
<sequence length="513" mass="56209">MNHFTDTVISTDDTRGAFLKGLERMGNKLPNPAILFLIFFLVLAVLSYICHIAGVSAMNPKTSEIIQIKSLISAEGLDWILTNMIKNYISFPPLGMIIVLTFGLGVASETGFLQTLIRHSMHNIPGRYVTFAVVFISLMSHIASDAAIVIMPPLAALLFYSLGRHPLVGFACSLAAIYSGFTANILIVTTDVLLSGITTQAAHIVDPTMTVTPVDNWYFMSFAVFYLAAVTTFITEKFVEPRMGIYDPAHAHGNLVLEDISSEEKNALHHALIAAGIYVFVVIAMIFPDNGLLRNPQTHSLLGSPLLRGVVPLLCGFLLTVGLTYGISVKKIKNADDMVHCMTEAVKSLAGFLVMAFFIAQFIAAFAWTNMAVMIAMKGAYFLQNIGMTGLPALLCFMIFGQLLGVFTSSGSAVWALLSTVFVPMFMLLGYHPAFIQVAFRAGDGALNTVALVNPFLPLFLEIIRRYKKDSGIGTYLALMMPYAMGFLVMWYLLFIFWYCMGWPVGPGIPQHL</sequence>
<dbReference type="AlphaFoldDB" id="A0A0J6WXD3"/>
<keyword evidence="1" id="KW-1133">Transmembrane helix</keyword>
<feature type="transmembrane region" description="Helical" evidence="1">
    <location>
        <begin position="267"/>
        <end position="287"/>
    </location>
</feature>
<dbReference type="Pfam" id="PF03806">
    <property type="entry name" value="ABG_transport"/>
    <property type="match status" value="1"/>
</dbReference>
<dbReference type="InterPro" id="IPR004697">
    <property type="entry name" value="AbgT"/>
</dbReference>
<accession>A0A0J6WXD3</accession>
<proteinExistence type="predicted"/>
<dbReference type="PATRIC" id="fig|1122219.3.peg.515"/>
<organism evidence="2 3">
    <name type="scientific">Megasphaera cerevisiae DSM 20462</name>
    <dbReference type="NCBI Taxonomy" id="1122219"/>
    <lineage>
        <taxon>Bacteria</taxon>
        <taxon>Bacillati</taxon>
        <taxon>Bacillota</taxon>
        <taxon>Negativicutes</taxon>
        <taxon>Veillonellales</taxon>
        <taxon>Veillonellaceae</taxon>
        <taxon>Megasphaera</taxon>
    </lineage>
</organism>
<dbReference type="OrthoDB" id="3314392at2"/>
<gene>
    <name evidence="2" type="ORF">AB840_05555</name>
</gene>
<dbReference type="STRING" id="39029.BSR42_11435"/>
<feature type="transmembrane region" description="Helical" evidence="1">
    <location>
        <begin position="33"/>
        <end position="54"/>
    </location>
</feature>
<keyword evidence="1" id="KW-0472">Membrane</keyword>
<feature type="transmembrane region" description="Helical" evidence="1">
    <location>
        <begin position="446"/>
        <end position="464"/>
    </location>
</feature>
<evidence type="ECO:0000313" key="2">
    <source>
        <dbReference type="EMBL" id="KMO86888.1"/>
    </source>
</evidence>
<feature type="transmembrane region" description="Helical" evidence="1">
    <location>
        <begin position="157"/>
        <end position="178"/>
    </location>
</feature>
<feature type="transmembrane region" description="Helical" evidence="1">
    <location>
        <begin position="476"/>
        <end position="499"/>
    </location>
</feature>
<dbReference type="InParanoid" id="A0A0J6WXD3"/>
<evidence type="ECO:0000313" key="3">
    <source>
        <dbReference type="Proteomes" id="UP000036503"/>
    </source>
</evidence>
<feature type="transmembrane region" description="Helical" evidence="1">
    <location>
        <begin position="413"/>
        <end position="434"/>
    </location>
</feature>
<dbReference type="GO" id="GO:0015558">
    <property type="term" value="F:secondary active p-aminobenzoyl-glutamate transmembrane transporter activity"/>
    <property type="evidence" value="ECO:0007669"/>
    <property type="project" value="InterPro"/>
</dbReference>
<dbReference type="RefSeq" id="WP_048513843.1">
    <property type="nucleotide sequence ID" value="NZ_FUXD01000015.1"/>
</dbReference>
<feature type="transmembrane region" description="Helical" evidence="1">
    <location>
        <begin position="307"/>
        <end position="328"/>
    </location>
</feature>
<feature type="transmembrane region" description="Helical" evidence="1">
    <location>
        <begin position="381"/>
        <end position="401"/>
    </location>
</feature>
<dbReference type="GO" id="GO:1902604">
    <property type="term" value="P:p-aminobenzoyl-glutamate transmembrane transport"/>
    <property type="evidence" value="ECO:0007669"/>
    <property type="project" value="InterPro"/>
</dbReference>
<name>A0A0J6WXD3_9FIRM</name>
<dbReference type="PANTHER" id="PTHR30282">
    <property type="entry name" value="P-AMINOBENZOYL GLUTAMATE TRANSPORTER"/>
    <property type="match status" value="1"/>
</dbReference>
<reference evidence="2 3" key="1">
    <citation type="submission" date="2015-06" db="EMBL/GenBank/DDBJ databases">
        <title>Draft genome sequence of beer spoilage bacterium Megasphaera cerevisiae type strain 20462.</title>
        <authorList>
            <person name="Kutumbaka K."/>
            <person name="Pasmowitz J."/>
            <person name="Mategko J."/>
            <person name="Reyes D."/>
            <person name="Friedrich A."/>
            <person name="Han S."/>
            <person name="Martens-Habbena W."/>
            <person name="Neal-McKinney J."/>
            <person name="Janagama H.K."/>
            <person name="Nadala C."/>
            <person name="Samadpour M."/>
        </authorList>
    </citation>
    <scope>NUCLEOTIDE SEQUENCE [LARGE SCALE GENOMIC DNA]</scope>
    <source>
        <strain evidence="2 3">DSM 20462</strain>
    </source>
</reference>
<keyword evidence="3" id="KW-1185">Reference proteome</keyword>
<dbReference type="EMBL" id="LEKT01000013">
    <property type="protein sequence ID" value="KMO86888.1"/>
    <property type="molecule type" value="Genomic_DNA"/>
</dbReference>
<keyword evidence="1" id="KW-0812">Transmembrane</keyword>
<feature type="transmembrane region" description="Helical" evidence="1">
    <location>
        <begin position="128"/>
        <end position="151"/>
    </location>
</feature>
<feature type="transmembrane region" description="Helical" evidence="1">
    <location>
        <begin position="217"/>
        <end position="235"/>
    </location>
</feature>